<comment type="similarity">
    <text evidence="1 2">Belongs to the dTDP-4-dehydrorhamnose reductase family.</text>
</comment>
<dbReference type="EMBL" id="FNVU01000001">
    <property type="protein sequence ID" value="SEF67443.1"/>
    <property type="molecule type" value="Genomic_DNA"/>
</dbReference>
<dbReference type="Pfam" id="PF04321">
    <property type="entry name" value="RmlD_sub_bind"/>
    <property type="match status" value="1"/>
</dbReference>
<comment type="function">
    <text evidence="2">Catalyzes the reduction of dTDP-6-deoxy-L-lyxo-4-hexulose to yield dTDP-L-rhamnose.</text>
</comment>
<comment type="pathway">
    <text evidence="2">Carbohydrate biosynthesis; dTDP-L-rhamnose biosynthesis.</text>
</comment>
<dbReference type="AlphaFoldDB" id="A0A1H5TXE0"/>
<evidence type="ECO:0000259" key="4">
    <source>
        <dbReference type="Pfam" id="PF04321"/>
    </source>
</evidence>
<dbReference type="InterPro" id="IPR036291">
    <property type="entry name" value="NAD(P)-bd_dom_sf"/>
</dbReference>
<dbReference type="OrthoDB" id="3384012at2"/>
<protein>
    <recommendedName>
        <fullName evidence="2">dTDP-4-dehydrorhamnose reductase</fullName>
        <ecNumber evidence="2">1.1.1.133</ecNumber>
    </recommendedName>
</protein>
<keyword evidence="6" id="KW-1185">Reference proteome</keyword>
<dbReference type="RefSeq" id="WP_103884027.1">
    <property type="nucleotide sequence ID" value="NZ_FNVU01000001.1"/>
</dbReference>
<name>A0A1H5TXE0_9ACTN</name>
<evidence type="ECO:0000256" key="1">
    <source>
        <dbReference type="ARBA" id="ARBA00010944"/>
    </source>
</evidence>
<organism evidence="5 6">
    <name type="scientific">Actinacidiphila yanglinensis</name>
    <dbReference type="NCBI Taxonomy" id="310779"/>
    <lineage>
        <taxon>Bacteria</taxon>
        <taxon>Bacillati</taxon>
        <taxon>Actinomycetota</taxon>
        <taxon>Actinomycetes</taxon>
        <taxon>Kitasatosporales</taxon>
        <taxon>Streptomycetaceae</taxon>
        <taxon>Actinacidiphila</taxon>
    </lineage>
</organism>
<evidence type="ECO:0000313" key="5">
    <source>
        <dbReference type="EMBL" id="SEF67443.1"/>
    </source>
</evidence>
<dbReference type="Proteomes" id="UP000236754">
    <property type="component" value="Unassembled WGS sequence"/>
</dbReference>
<dbReference type="SUPFAM" id="SSF51735">
    <property type="entry name" value="NAD(P)-binding Rossmann-fold domains"/>
    <property type="match status" value="1"/>
</dbReference>
<gene>
    <name evidence="5" type="ORF">SAMN05216223_101685</name>
</gene>
<evidence type="ECO:0000256" key="3">
    <source>
        <dbReference type="SAM" id="MobiDB-lite"/>
    </source>
</evidence>
<accession>A0A1H5TXE0</accession>
<dbReference type="PANTHER" id="PTHR10491:SF4">
    <property type="entry name" value="METHIONINE ADENOSYLTRANSFERASE 2 SUBUNIT BETA"/>
    <property type="match status" value="1"/>
</dbReference>
<dbReference type="InterPro" id="IPR005913">
    <property type="entry name" value="dTDP_dehydrorham_reduct"/>
</dbReference>
<feature type="domain" description="RmlD-like substrate binding" evidence="4">
    <location>
        <begin position="6"/>
        <end position="279"/>
    </location>
</feature>
<reference evidence="5 6" key="1">
    <citation type="submission" date="2016-10" db="EMBL/GenBank/DDBJ databases">
        <authorList>
            <person name="de Groot N.N."/>
        </authorList>
    </citation>
    <scope>NUCLEOTIDE SEQUENCE [LARGE SCALE GENOMIC DNA]</scope>
    <source>
        <strain evidence="5 6">CGMCC 4.2023</strain>
    </source>
</reference>
<dbReference type="GO" id="GO:0008831">
    <property type="term" value="F:dTDP-4-dehydrorhamnose reductase activity"/>
    <property type="evidence" value="ECO:0007669"/>
    <property type="project" value="UniProtKB-EC"/>
</dbReference>
<sequence>MGDRSRVLVVGAGYLAAHIGRRLRADGHDPTLSSRRPPVTPESQGLHWAPVDIGDPARVRALVDEVEPDAAVVVHGPSDVTWCEAHPERAAAAHAGGAAHLAAALGGRRVLLVSTDNVFGGRKDSKDSNGESEPPDPANAYGRAKLAAEKELDATGAALTLRVSLVFGWDPAGLRPNFFTTSLQHLRAGRPVPVPDDHWNTPVLVDDVAAWSAALLDSPHTGVLHLGGPRRLSRAAWARHLAEACGADPTLVRPVPRTEGAYACRPRNACLHSERAEHIKELDGLAAADVLAAGEHLLSSGGTAW</sequence>
<feature type="region of interest" description="Disordered" evidence="3">
    <location>
        <begin position="120"/>
        <end position="140"/>
    </location>
</feature>
<dbReference type="Gene3D" id="3.40.50.720">
    <property type="entry name" value="NAD(P)-binding Rossmann-like Domain"/>
    <property type="match status" value="1"/>
</dbReference>
<keyword evidence="2" id="KW-0560">Oxidoreductase</keyword>
<proteinExistence type="inferred from homology"/>
<dbReference type="PANTHER" id="PTHR10491">
    <property type="entry name" value="DTDP-4-DEHYDRORHAMNOSE REDUCTASE"/>
    <property type="match status" value="1"/>
</dbReference>
<dbReference type="EC" id="1.1.1.133" evidence="2"/>
<evidence type="ECO:0000313" key="6">
    <source>
        <dbReference type="Proteomes" id="UP000236754"/>
    </source>
</evidence>
<keyword evidence="2" id="KW-0521">NADP</keyword>
<dbReference type="InterPro" id="IPR029903">
    <property type="entry name" value="RmlD-like-bd"/>
</dbReference>
<evidence type="ECO:0000256" key="2">
    <source>
        <dbReference type="RuleBase" id="RU364082"/>
    </source>
</evidence>